<comment type="caution">
    <text evidence="1">The sequence shown here is derived from an EMBL/GenBank/DDBJ whole genome shotgun (WGS) entry which is preliminary data.</text>
</comment>
<organism evidence="1 2">
    <name type="scientific">Cichorium intybus</name>
    <name type="common">Chicory</name>
    <dbReference type="NCBI Taxonomy" id="13427"/>
    <lineage>
        <taxon>Eukaryota</taxon>
        <taxon>Viridiplantae</taxon>
        <taxon>Streptophyta</taxon>
        <taxon>Embryophyta</taxon>
        <taxon>Tracheophyta</taxon>
        <taxon>Spermatophyta</taxon>
        <taxon>Magnoliopsida</taxon>
        <taxon>eudicotyledons</taxon>
        <taxon>Gunneridae</taxon>
        <taxon>Pentapetalae</taxon>
        <taxon>asterids</taxon>
        <taxon>campanulids</taxon>
        <taxon>Asterales</taxon>
        <taxon>Asteraceae</taxon>
        <taxon>Cichorioideae</taxon>
        <taxon>Cichorieae</taxon>
        <taxon>Cichoriinae</taxon>
        <taxon>Cichorium</taxon>
    </lineage>
</organism>
<evidence type="ECO:0000313" key="1">
    <source>
        <dbReference type="EMBL" id="KAI3780319.1"/>
    </source>
</evidence>
<reference evidence="2" key="1">
    <citation type="journal article" date="2022" name="Mol. Ecol. Resour.">
        <title>The genomes of chicory, endive, great burdock and yacon provide insights into Asteraceae palaeo-polyploidization history and plant inulin production.</title>
        <authorList>
            <person name="Fan W."/>
            <person name="Wang S."/>
            <person name="Wang H."/>
            <person name="Wang A."/>
            <person name="Jiang F."/>
            <person name="Liu H."/>
            <person name="Zhao H."/>
            <person name="Xu D."/>
            <person name="Zhang Y."/>
        </authorList>
    </citation>
    <scope>NUCLEOTIDE SEQUENCE [LARGE SCALE GENOMIC DNA]</scope>
    <source>
        <strain evidence="2">cv. Punajuju</strain>
    </source>
</reference>
<proteinExistence type="predicted"/>
<protein>
    <submittedName>
        <fullName evidence="1">Uncharacterized protein</fullName>
    </submittedName>
</protein>
<dbReference type="EMBL" id="CM042010">
    <property type="protein sequence ID" value="KAI3780319.1"/>
    <property type="molecule type" value="Genomic_DNA"/>
</dbReference>
<accession>A0ACB9GA69</accession>
<evidence type="ECO:0000313" key="2">
    <source>
        <dbReference type="Proteomes" id="UP001055811"/>
    </source>
</evidence>
<sequence length="661" mass="76780">MPWQFLLTPRHSSILTGGNGIHDPFADTINAKSFLGKLGFLGRFREPHHPICPPNVDHLTQLWPLILKYSMSLPMASAYFVSCSSFFYKKIYSKSRGLNISKPLYSSQSISMAITMAQPLVRRSANYEQTLWSFEHIQSLSNKYKGNCYTSRADTLIDAVKGMIREVRHPFSTLEFIDDLQRLGISYHFVYETSYLLDMIYHNYYETQDKWNAMDLSLKALGFRLLRQHGYHVPQEIFGTFKDEIKNFKPQSYKDMLCMLNLYEASYHSFENESILDDARDFTARYLQENLEDIPESLSSLVTHALELPLHRRVPRIEAKWFIEVYEKRSGMNPTLIELAKLDFNMVQSIHLEDLKHSSRWWRNMSWDKQLCFARDRLVENFLWTVGVNYLPHFSAERETLTKVNAIITTIDDVYDVYGTLDELEQFTDVISRWDINLVEKLPHYMKICFIGSYNSINEIIYTTLAKTRFLILPHLKKAWADLCKAYLVEARWYHSGHTPTLKEYMDNACVSIGAPVILIHLNFLTTFSSKEEMLQDMESAENIVRYSSLILRLANDLGTSSDESARGDIPKSVQCYMHETGATENEARRYIENLIDKTWKKLNKERVGANSQFSREFIDGATNLARMAQFMYGDGDRHGRPEVTRPHVLSLLFNPIQGVV</sequence>
<keyword evidence="2" id="KW-1185">Reference proteome</keyword>
<reference evidence="1 2" key="2">
    <citation type="journal article" date="2022" name="Mol. Ecol. Resour.">
        <title>The genomes of chicory, endive, great burdock and yacon provide insights into Asteraceae paleo-polyploidization history and plant inulin production.</title>
        <authorList>
            <person name="Fan W."/>
            <person name="Wang S."/>
            <person name="Wang H."/>
            <person name="Wang A."/>
            <person name="Jiang F."/>
            <person name="Liu H."/>
            <person name="Zhao H."/>
            <person name="Xu D."/>
            <person name="Zhang Y."/>
        </authorList>
    </citation>
    <scope>NUCLEOTIDE SEQUENCE [LARGE SCALE GENOMIC DNA]</scope>
    <source>
        <strain evidence="2">cv. Punajuju</strain>
        <tissue evidence="1">Leaves</tissue>
    </source>
</reference>
<name>A0ACB9GA69_CICIN</name>
<gene>
    <name evidence="1" type="ORF">L2E82_10296</name>
</gene>
<dbReference type="Proteomes" id="UP001055811">
    <property type="component" value="Linkage Group LG02"/>
</dbReference>